<evidence type="ECO:0000313" key="2">
    <source>
        <dbReference type="EMBL" id="AMQ35737.1"/>
    </source>
</evidence>
<sequence length="175" mass="20387">MFISMVDDGGVWFRFDDVMNFLINNDYQCVVKKFINDEIMFFNNDVVTVITNGDEIEYGRAATNHCYISLRGVFKLLNGVNVAVDDHIIKCLSKIENTDWIDAYKTRIENQIDQMFNVYFKTLKHYMLYGTRRDVSAVNFMITEAQKLRQSTNINMLLVSLKLFESATLMLCNNI</sequence>
<reference evidence="1" key="1">
    <citation type="submission" date="2016-01" db="EMBL/GenBank/DDBJ databases">
        <title>Complete Genome Sequences of Four Plutella xylostella Granulovirus Isolates.</title>
        <authorList>
            <person name="Spence R.J."/>
            <person name="Noune C."/>
            <person name="Hauxwell C."/>
        </authorList>
    </citation>
    <scope>NUCLEOTIDE SEQUENCE</scope>
    <source>
        <strain evidence="1">PxGV_C</strain>
        <strain evidence="2">PxGV_K</strain>
        <strain evidence="3">PxGV_M</strain>
        <strain evidence="4">PxGV_T</strain>
    </source>
</reference>
<dbReference type="EMBL" id="KU529792">
    <property type="protein sequence ID" value="AMQ35737.1"/>
    <property type="molecule type" value="Genomic_DNA"/>
</dbReference>
<proteinExistence type="predicted"/>
<evidence type="ECO:0000313" key="3">
    <source>
        <dbReference type="EMBL" id="AMQ35854.1"/>
    </source>
</evidence>
<gene>
    <name evidence="1" type="primary">PxGV-Corf8</name>
    <name evidence="5" type="synonym">ORF8</name>
    <name evidence="2" type="synonym">PxGV-Korf8</name>
    <name evidence="3" type="synonym">PxGV-Morf8</name>
    <name evidence="4" type="synonym">PxGV-Torf8</name>
</gene>
<name>A0A142DVK2_9BBAC</name>
<protein>
    <submittedName>
        <fullName evidence="1 5">ORF8 protein</fullName>
    </submittedName>
    <submittedName>
        <fullName evidence="2">PxGV-Korf8 protein</fullName>
    </submittedName>
    <submittedName>
        <fullName evidence="3">PxGV-Morf8 protein</fullName>
    </submittedName>
    <submittedName>
        <fullName evidence="4">PxGV-Torf8 protein</fullName>
    </submittedName>
</protein>
<reference evidence="5" key="2">
    <citation type="submission" date="2019-06" db="EMBL/GenBank/DDBJ databases">
        <title>Plutella xylostella granulovirus.</title>
        <authorList>
            <person name="Li L."/>
            <person name="Zhang M."/>
        </authorList>
    </citation>
    <scope>NUCLEOTIDE SEQUENCE</scope>
    <source>
        <strain evidence="6">PlxyGV_B</strain>
        <strain evidence="5">PlxyGV_W</strain>
    </source>
</reference>
<dbReference type="EMBL" id="MN099285">
    <property type="protein sequence ID" value="QKV50051.1"/>
    <property type="molecule type" value="Genomic_DNA"/>
</dbReference>
<accession>A0A142DVK2</accession>
<evidence type="ECO:0000313" key="4">
    <source>
        <dbReference type="EMBL" id="AMQ35971.1"/>
    </source>
</evidence>
<dbReference type="EMBL" id="MN099284">
    <property type="protein sequence ID" value="QKV49933.1"/>
    <property type="molecule type" value="Genomic_DNA"/>
</dbReference>
<evidence type="ECO:0000313" key="6">
    <source>
        <dbReference type="EMBL" id="QKV50051.1"/>
    </source>
</evidence>
<dbReference type="EMBL" id="KU529793">
    <property type="protein sequence ID" value="AMQ35854.1"/>
    <property type="molecule type" value="Genomic_DNA"/>
</dbReference>
<dbReference type="EMBL" id="KU529791">
    <property type="protein sequence ID" value="AMQ35620.1"/>
    <property type="molecule type" value="Genomic_DNA"/>
</dbReference>
<evidence type="ECO:0000313" key="1">
    <source>
        <dbReference type="EMBL" id="AMQ35620.1"/>
    </source>
</evidence>
<organism evidence="1">
    <name type="scientific">Plutella xylostella granulovirus</name>
    <dbReference type="NCBI Taxonomy" id="98383"/>
    <lineage>
        <taxon>Viruses</taxon>
        <taxon>Viruses incertae sedis</taxon>
        <taxon>Naldaviricetes</taxon>
        <taxon>Lefavirales</taxon>
        <taxon>Baculoviridae</taxon>
        <taxon>Betabaculovirus</taxon>
        <taxon>Betabaculovirus pluxylostellae</taxon>
    </lineage>
</organism>
<evidence type="ECO:0000313" key="5">
    <source>
        <dbReference type="EMBL" id="QKV49933.1"/>
    </source>
</evidence>
<dbReference type="EMBL" id="KU529794">
    <property type="protein sequence ID" value="AMQ35971.1"/>
    <property type="molecule type" value="Genomic_DNA"/>
</dbReference>